<name>A0A7C1JZQ1_9CHLR</name>
<dbReference type="GO" id="GO:0043190">
    <property type="term" value="C:ATP-binding cassette (ABC) transporter complex"/>
    <property type="evidence" value="ECO:0007669"/>
    <property type="project" value="InterPro"/>
</dbReference>
<dbReference type="Pfam" id="PF08402">
    <property type="entry name" value="TOBE_2"/>
    <property type="match status" value="1"/>
</dbReference>
<evidence type="ECO:0000256" key="1">
    <source>
        <dbReference type="ARBA" id="ARBA00022448"/>
    </source>
</evidence>
<comment type="caution">
    <text evidence="6">The sequence shown here is derived from an EMBL/GenBank/DDBJ whole genome shotgun (WGS) entry which is preliminary data.</text>
</comment>
<dbReference type="PANTHER" id="PTHR42781">
    <property type="entry name" value="SPERMIDINE/PUTRESCINE IMPORT ATP-BINDING PROTEIN POTA"/>
    <property type="match status" value="1"/>
</dbReference>
<dbReference type="InterPro" id="IPR003439">
    <property type="entry name" value="ABC_transporter-like_ATP-bd"/>
</dbReference>
<dbReference type="InterPro" id="IPR013611">
    <property type="entry name" value="Transp-assoc_OB_typ2"/>
</dbReference>
<keyword evidence="2" id="KW-0547">Nucleotide-binding</keyword>
<dbReference type="FunFam" id="3.40.50.300:FF:000425">
    <property type="entry name" value="Probable ABC transporter, ATP-binding subunit"/>
    <property type="match status" value="1"/>
</dbReference>
<dbReference type="GO" id="GO:0005524">
    <property type="term" value="F:ATP binding"/>
    <property type="evidence" value="ECO:0007669"/>
    <property type="project" value="UniProtKB-KW"/>
</dbReference>
<dbReference type="InterPro" id="IPR017871">
    <property type="entry name" value="ABC_transporter-like_CS"/>
</dbReference>
<evidence type="ECO:0000313" key="6">
    <source>
        <dbReference type="EMBL" id="HDX33270.1"/>
    </source>
</evidence>
<dbReference type="EC" id="7.6.2.9" evidence="4"/>
<dbReference type="SUPFAM" id="SSF52540">
    <property type="entry name" value="P-loop containing nucleoside triphosphate hydrolases"/>
    <property type="match status" value="1"/>
</dbReference>
<sequence length="358" mass="39872">MLEVRAIHKRFTPDKEVLQGVSLSVEPQEILCLLGPSGCGKSTLLRIIAGLERADQGRVLLNGNDITEMPAYRRGVGLMFQDYALFPHLNVAENIAYGLRMHGAPASERRRRVEEMLDLVNLEGYANRSVDELSGGEQQRVALARTLAPNPSLLLLDEPVANLDRLLREELLEALRRILKRLKVTTIFVTHDQEEAFALADRIAVMRAGRLEQVDVPATLYRRPVNTFVAAFLGFRNLLPILAWRGPDTVCTPVGDFDLPPESTSERSAVGSRLLIPPDAAVLDSAQPGTRYAPFTGRVVAVTFRGSVFRLQVAPEGNGEKPVLHFEFRTRGRERLPAQGEWVQLWLDTAQMRPVKEG</sequence>
<dbReference type="SMART" id="SM00382">
    <property type="entry name" value="AAA"/>
    <property type="match status" value="1"/>
</dbReference>
<dbReference type="PANTHER" id="PTHR42781:SF4">
    <property type="entry name" value="SPERMIDINE_PUTRESCINE IMPORT ATP-BINDING PROTEIN POTA"/>
    <property type="match status" value="1"/>
</dbReference>
<dbReference type="Gene3D" id="3.40.50.300">
    <property type="entry name" value="P-loop containing nucleotide triphosphate hydrolases"/>
    <property type="match status" value="1"/>
</dbReference>
<dbReference type="EMBL" id="DSMG01000183">
    <property type="protein sequence ID" value="HDX33270.1"/>
    <property type="molecule type" value="Genomic_DNA"/>
</dbReference>
<reference evidence="6" key="1">
    <citation type="journal article" date="2020" name="mSystems">
        <title>Genome- and Community-Level Interaction Insights into Carbon Utilization and Element Cycling Functions of Hydrothermarchaeota in Hydrothermal Sediment.</title>
        <authorList>
            <person name="Zhou Z."/>
            <person name="Liu Y."/>
            <person name="Xu W."/>
            <person name="Pan J."/>
            <person name="Luo Z.H."/>
            <person name="Li M."/>
        </authorList>
    </citation>
    <scope>NUCLEOTIDE SEQUENCE [LARGE SCALE GENOMIC DNA]</scope>
    <source>
        <strain evidence="6">SpSt-289</strain>
    </source>
</reference>
<keyword evidence="1" id="KW-0813">Transport</keyword>
<protein>
    <recommendedName>
        <fullName evidence="4">ABC-type quaternary amine transporter</fullName>
        <ecNumber evidence="4">7.6.2.9</ecNumber>
    </recommendedName>
</protein>
<dbReference type="InterPro" id="IPR027417">
    <property type="entry name" value="P-loop_NTPase"/>
</dbReference>
<gene>
    <name evidence="6" type="ORF">ENQ20_17540</name>
</gene>
<evidence type="ECO:0000256" key="3">
    <source>
        <dbReference type="ARBA" id="ARBA00022840"/>
    </source>
</evidence>
<dbReference type="Pfam" id="PF00005">
    <property type="entry name" value="ABC_tran"/>
    <property type="match status" value="1"/>
</dbReference>
<evidence type="ECO:0000256" key="4">
    <source>
        <dbReference type="ARBA" id="ARBA00066388"/>
    </source>
</evidence>
<dbReference type="PROSITE" id="PS00211">
    <property type="entry name" value="ABC_TRANSPORTER_1"/>
    <property type="match status" value="1"/>
</dbReference>
<accession>A0A7C1JZQ1</accession>
<keyword evidence="3 6" id="KW-0067">ATP-binding</keyword>
<evidence type="ECO:0000256" key="2">
    <source>
        <dbReference type="ARBA" id="ARBA00022741"/>
    </source>
</evidence>
<dbReference type="GO" id="GO:0015418">
    <property type="term" value="F:ABC-type quaternary ammonium compound transporting activity"/>
    <property type="evidence" value="ECO:0007669"/>
    <property type="project" value="UniProtKB-EC"/>
</dbReference>
<dbReference type="InterPro" id="IPR003593">
    <property type="entry name" value="AAA+_ATPase"/>
</dbReference>
<dbReference type="InterPro" id="IPR050093">
    <property type="entry name" value="ABC_SmlMolc_Importer"/>
</dbReference>
<evidence type="ECO:0000259" key="5">
    <source>
        <dbReference type="PROSITE" id="PS50893"/>
    </source>
</evidence>
<dbReference type="PROSITE" id="PS50893">
    <property type="entry name" value="ABC_TRANSPORTER_2"/>
    <property type="match status" value="1"/>
</dbReference>
<proteinExistence type="predicted"/>
<organism evidence="6">
    <name type="scientific">Caldilinea aerophila</name>
    <dbReference type="NCBI Taxonomy" id="133453"/>
    <lineage>
        <taxon>Bacteria</taxon>
        <taxon>Bacillati</taxon>
        <taxon>Chloroflexota</taxon>
        <taxon>Caldilineae</taxon>
        <taxon>Caldilineales</taxon>
        <taxon>Caldilineaceae</taxon>
        <taxon>Caldilinea</taxon>
    </lineage>
</organism>
<dbReference type="AlphaFoldDB" id="A0A7C1JZQ1"/>
<feature type="domain" description="ABC transporter" evidence="5">
    <location>
        <begin position="2"/>
        <end position="233"/>
    </location>
</feature>
<dbReference type="GO" id="GO:0016887">
    <property type="term" value="F:ATP hydrolysis activity"/>
    <property type="evidence" value="ECO:0007669"/>
    <property type="project" value="InterPro"/>
</dbReference>